<dbReference type="SUPFAM" id="SSF52540">
    <property type="entry name" value="P-loop containing nucleoside triphosphate hydrolases"/>
    <property type="match status" value="1"/>
</dbReference>
<gene>
    <name evidence="4" type="ORF">A3C15_00275</name>
</gene>
<dbReference type="Proteomes" id="UP000176532">
    <property type="component" value="Unassembled WGS sequence"/>
</dbReference>
<feature type="compositionally biased region" description="Basic residues" evidence="1">
    <location>
        <begin position="557"/>
        <end position="567"/>
    </location>
</feature>
<dbReference type="NCBIfam" id="TIGR04272">
    <property type="entry name" value="cxxc_cxxc_Mbark"/>
    <property type="match status" value="1"/>
</dbReference>
<organism evidence="4 5">
    <name type="scientific">Candidatus Magasanikbacteria bacterium RIFCSPHIGHO2_02_FULL_50_9b</name>
    <dbReference type="NCBI Taxonomy" id="1798682"/>
    <lineage>
        <taxon>Bacteria</taxon>
        <taxon>Candidatus Magasanikiibacteriota</taxon>
    </lineage>
</organism>
<dbReference type="InterPro" id="IPR019476">
    <property type="entry name" value="T4SS_TraD_DNA-bd"/>
</dbReference>
<feature type="region of interest" description="Disordered" evidence="1">
    <location>
        <begin position="539"/>
        <end position="581"/>
    </location>
</feature>
<dbReference type="InterPro" id="IPR027417">
    <property type="entry name" value="P-loop_NTPase"/>
</dbReference>
<sequence>MQKISPEINIFAQTDFRNLNRRFGIKIDDRRRHMYIIGKTGMGKSTMLENMIVNDMIAGHGVALIDPHGDMAEKVIDFVPPERMKDVIYFNPADTEHPLGFNILENVTADHRHLVASGLMGVFKKIWPDVWSARMEYILNNTILALLECNYTTLLSINRLLADNKYRKNIMTRVTDPVVKAFWITEFDRYDEKYKREAVAAIQNKIGQFLSASIVRNIVAQRKSTFNVREIMDKKKIFIVNLSKGRIGEDASRLLGGMLITKIQLSAMERVDTTEADRQDFFLYVDEFQNFATESFAGILSEARKYRLSLIMAHQYVKQLDEKVADAVFGNVGTIVTFRVGADDAEILEKEFTPTFLGEDIVNLPKFHVYLKLMIDGMASQPFSAASLSPIAERTGSSAGVIANTRENYAKPRAAVEERIRTWSLGDAPEDYTDAATVSSDHHPSEVLAPIVRPLTIAQPSFNAPAALPPQMPSPQPKKENKLPPPEQWHAATCGRCGAATTVPFYPDGSRKIYCKDCYKFRHEDDGAPSVAVVRPIALQQPQLQPQALSSGDGMMKKKRKRKRKHTSSTGYEGNAPRRES</sequence>
<comment type="caution">
    <text evidence="4">The sequence shown here is derived from an EMBL/GenBank/DDBJ whole genome shotgun (WGS) entry which is preliminary data.</text>
</comment>
<dbReference type="AlphaFoldDB" id="A0A1F6M7C6"/>
<dbReference type="PANTHER" id="PTHR30121">
    <property type="entry name" value="UNCHARACTERIZED PROTEIN YJGR-RELATED"/>
    <property type="match status" value="1"/>
</dbReference>
<feature type="compositionally biased region" description="Low complexity" evidence="1">
    <location>
        <begin position="539"/>
        <end position="549"/>
    </location>
</feature>
<evidence type="ECO:0000313" key="5">
    <source>
        <dbReference type="Proteomes" id="UP000176532"/>
    </source>
</evidence>
<dbReference type="CDD" id="cd01127">
    <property type="entry name" value="TrwB_TraG_TraD_VirD4"/>
    <property type="match status" value="1"/>
</dbReference>
<evidence type="ECO:0000313" key="4">
    <source>
        <dbReference type="EMBL" id="OGH67509.1"/>
    </source>
</evidence>
<feature type="domain" description="Type IV secretion system coupling protein TraD DNA-binding" evidence="2">
    <location>
        <begin position="27"/>
        <end position="341"/>
    </location>
</feature>
<evidence type="ECO:0000256" key="1">
    <source>
        <dbReference type="SAM" id="MobiDB-lite"/>
    </source>
</evidence>
<feature type="compositionally biased region" description="Pro residues" evidence="1">
    <location>
        <begin position="467"/>
        <end position="476"/>
    </location>
</feature>
<feature type="domain" description="CxxC-x17-CxxC" evidence="3">
    <location>
        <begin position="488"/>
        <end position="521"/>
    </location>
</feature>
<proteinExistence type="predicted"/>
<name>A0A1F6M7C6_9BACT</name>
<evidence type="ECO:0000259" key="2">
    <source>
        <dbReference type="Pfam" id="PF10412"/>
    </source>
</evidence>
<dbReference type="EMBL" id="MFQD01000044">
    <property type="protein sequence ID" value="OGH67509.1"/>
    <property type="molecule type" value="Genomic_DNA"/>
</dbReference>
<evidence type="ECO:0000259" key="3">
    <source>
        <dbReference type="Pfam" id="PF23477"/>
    </source>
</evidence>
<dbReference type="Gene3D" id="3.40.50.300">
    <property type="entry name" value="P-loop containing nucleotide triphosphate hydrolases"/>
    <property type="match status" value="2"/>
</dbReference>
<dbReference type="InterPro" id="IPR026363">
    <property type="entry name" value="CxxC-x17-CxxC_dom"/>
</dbReference>
<feature type="region of interest" description="Disordered" evidence="1">
    <location>
        <begin position="462"/>
        <end position="487"/>
    </location>
</feature>
<dbReference type="STRING" id="1798682.A3C15_00275"/>
<dbReference type="Pfam" id="PF10412">
    <property type="entry name" value="TrwB_AAD_bind"/>
    <property type="match status" value="1"/>
</dbReference>
<accession>A0A1F6M7C6</accession>
<dbReference type="Pfam" id="PF23477">
    <property type="entry name" value="zf_Tbcl_2"/>
    <property type="match status" value="1"/>
</dbReference>
<protein>
    <submittedName>
        <fullName evidence="4">Uncharacterized protein</fullName>
    </submittedName>
</protein>
<reference evidence="4 5" key="1">
    <citation type="journal article" date="2016" name="Nat. Commun.">
        <title>Thousands of microbial genomes shed light on interconnected biogeochemical processes in an aquifer system.</title>
        <authorList>
            <person name="Anantharaman K."/>
            <person name="Brown C.T."/>
            <person name="Hug L.A."/>
            <person name="Sharon I."/>
            <person name="Castelle C.J."/>
            <person name="Probst A.J."/>
            <person name="Thomas B.C."/>
            <person name="Singh A."/>
            <person name="Wilkins M.J."/>
            <person name="Karaoz U."/>
            <person name="Brodie E.L."/>
            <person name="Williams K.H."/>
            <person name="Hubbard S.S."/>
            <person name="Banfield J.F."/>
        </authorList>
    </citation>
    <scope>NUCLEOTIDE SEQUENCE [LARGE SCALE GENOMIC DNA]</scope>
</reference>
<dbReference type="PANTHER" id="PTHR30121:SF11">
    <property type="entry name" value="AAA+ ATPASE DOMAIN-CONTAINING PROTEIN"/>
    <property type="match status" value="1"/>
</dbReference>
<dbReference type="InterPro" id="IPR051162">
    <property type="entry name" value="T4SS_component"/>
</dbReference>